<dbReference type="SMART" id="SM00980">
    <property type="entry name" value="THAP"/>
    <property type="match status" value="2"/>
</dbReference>
<dbReference type="InterPro" id="IPR052224">
    <property type="entry name" value="THAP_domain_protein"/>
</dbReference>
<dbReference type="SMART" id="SM00692">
    <property type="entry name" value="DM3"/>
    <property type="match status" value="2"/>
</dbReference>
<feature type="domain" description="THAP-type" evidence="7">
    <location>
        <begin position="187"/>
        <end position="268"/>
    </location>
</feature>
<dbReference type="SUPFAM" id="SSF57716">
    <property type="entry name" value="Glucocorticoid receptor-like (DNA-binding domain)"/>
    <property type="match status" value="2"/>
</dbReference>
<feature type="compositionally biased region" description="Basic and acidic residues" evidence="6">
    <location>
        <begin position="310"/>
        <end position="319"/>
    </location>
</feature>
<reference evidence="9" key="1">
    <citation type="submission" date="2024-04" db="EMBL/GenBank/DDBJ databases">
        <title>Salinicola lusitanus LLJ914,a marine bacterium isolated from the Okinawa Trough.</title>
        <authorList>
            <person name="Li J."/>
        </authorList>
    </citation>
    <scope>NUCLEOTIDE SEQUENCE [LARGE SCALE GENOMIC DNA]</scope>
</reference>
<keyword evidence="3" id="KW-0862">Zinc</keyword>
<feature type="region of interest" description="Disordered" evidence="6">
    <location>
        <begin position="295"/>
        <end position="334"/>
    </location>
</feature>
<feature type="region of interest" description="Disordered" evidence="6">
    <location>
        <begin position="154"/>
        <end position="174"/>
    </location>
</feature>
<evidence type="ECO:0000256" key="3">
    <source>
        <dbReference type="ARBA" id="ARBA00022833"/>
    </source>
</evidence>
<dbReference type="Proteomes" id="UP001460270">
    <property type="component" value="Unassembled WGS sequence"/>
</dbReference>
<keyword evidence="2 5" id="KW-0863">Zinc-finger</keyword>
<feature type="compositionally biased region" description="Polar residues" evidence="6">
    <location>
        <begin position="154"/>
        <end position="169"/>
    </location>
</feature>
<gene>
    <name evidence="8" type="ORF">WMY93_017164</name>
</gene>
<evidence type="ECO:0000256" key="5">
    <source>
        <dbReference type="PROSITE-ProRule" id="PRU00309"/>
    </source>
</evidence>
<protein>
    <recommendedName>
        <fullName evidence="7">THAP-type domain-containing protein</fullName>
    </recommendedName>
</protein>
<comment type="caution">
    <text evidence="8">The sequence shown here is derived from an EMBL/GenBank/DDBJ whole genome shotgun (WGS) entry which is preliminary data.</text>
</comment>
<evidence type="ECO:0000256" key="2">
    <source>
        <dbReference type="ARBA" id="ARBA00022771"/>
    </source>
</evidence>
<keyword evidence="9" id="KW-1185">Reference proteome</keyword>
<evidence type="ECO:0000313" key="8">
    <source>
        <dbReference type="EMBL" id="KAK7904557.1"/>
    </source>
</evidence>
<evidence type="ECO:0000256" key="1">
    <source>
        <dbReference type="ARBA" id="ARBA00022723"/>
    </source>
</evidence>
<organism evidence="8 9">
    <name type="scientific">Mugilogobius chulae</name>
    <name type="common">yellowstripe goby</name>
    <dbReference type="NCBI Taxonomy" id="88201"/>
    <lineage>
        <taxon>Eukaryota</taxon>
        <taxon>Metazoa</taxon>
        <taxon>Chordata</taxon>
        <taxon>Craniata</taxon>
        <taxon>Vertebrata</taxon>
        <taxon>Euteleostomi</taxon>
        <taxon>Actinopterygii</taxon>
        <taxon>Neopterygii</taxon>
        <taxon>Teleostei</taxon>
        <taxon>Neoteleostei</taxon>
        <taxon>Acanthomorphata</taxon>
        <taxon>Gobiaria</taxon>
        <taxon>Gobiiformes</taxon>
        <taxon>Gobioidei</taxon>
        <taxon>Gobiidae</taxon>
        <taxon>Gobionellinae</taxon>
        <taxon>Mugilogobius</taxon>
    </lineage>
</organism>
<sequence length="494" mass="56007">MPTEEARCTRWLEFISGNTDKKVPKNVFVCERHFTEDSFENYGYFKACLTTKQKLRLNKDAVPTIPVSRDPMPILSSVISAQELSTENKPTPLFLLQHERPVNVGCQTDLVWKPSVRSKAIQARAPSRSVKCSTMTLTDDPVKRKRREESDSAFSSFCTERSDDSNCSSKEAPPQKSQFIVEEDKLMELFVWCPICSNKFGLHVFPSNPERSRQWLRACGRDENEKLNVSAGVCREHFTPESYSNWTEYKMGFCKHLRLASNAVPTLSLPRAAQRRPQHGYGSQPLILILPRMDELPEDTKPPQPSVEQVKGELPEDTKPPQPSVEPVNVSAQGLPAQTDSTTLFLPRLEPKGSVDVYCQTDKVLTKHAFIQAERKPPHRSKAIQARAPSRSVECSTLTLTETEESLTQKYIVSNSTSSSSCAKERDDNNCVSKETPPQKSEFIVEEDKLMELFVWCPICSNKCDVSKMMTQTLLCVKQRCTNCHFSNEWFSHN</sequence>
<dbReference type="GO" id="GO:0008270">
    <property type="term" value="F:zinc ion binding"/>
    <property type="evidence" value="ECO:0007669"/>
    <property type="project" value="UniProtKB-KW"/>
</dbReference>
<dbReference type="PANTHER" id="PTHR46927">
    <property type="entry name" value="AGAP005574-PA"/>
    <property type="match status" value="1"/>
</dbReference>
<evidence type="ECO:0000256" key="6">
    <source>
        <dbReference type="SAM" id="MobiDB-lite"/>
    </source>
</evidence>
<evidence type="ECO:0000313" key="9">
    <source>
        <dbReference type="Proteomes" id="UP001460270"/>
    </source>
</evidence>
<dbReference type="InterPro" id="IPR006612">
    <property type="entry name" value="THAP_Znf"/>
</dbReference>
<name>A0AAW0NXN9_9GOBI</name>
<dbReference type="EMBL" id="JBBPFD010000012">
    <property type="protein sequence ID" value="KAK7904557.1"/>
    <property type="molecule type" value="Genomic_DNA"/>
</dbReference>
<feature type="domain" description="THAP-type" evidence="7">
    <location>
        <begin position="1"/>
        <end position="66"/>
    </location>
</feature>
<evidence type="ECO:0000259" key="7">
    <source>
        <dbReference type="PROSITE" id="PS50950"/>
    </source>
</evidence>
<dbReference type="Pfam" id="PF05485">
    <property type="entry name" value="THAP"/>
    <property type="match status" value="2"/>
</dbReference>
<dbReference type="PROSITE" id="PS50950">
    <property type="entry name" value="ZF_THAP"/>
    <property type="match status" value="2"/>
</dbReference>
<dbReference type="GO" id="GO:0003677">
    <property type="term" value="F:DNA binding"/>
    <property type="evidence" value="ECO:0007669"/>
    <property type="project" value="UniProtKB-UniRule"/>
</dbReference>
<dbReference type="PANTHER" id="PTHR46927:SF3">
    <property type="entry name" value="THAP-TYPE DOMAIN-CONTAINING PROTEIN"/>
    <property type="match status" value="1"/>
</dbReference>
<proteinExistence type="predicted"/>
<accession>A0AAW0NXN9</accession>
<evidence type="ECO:0000256" key="4">
    <source>
        <dbReference type="ARBA" id="ARBA00023125"/>
    </source>
</evidence>
<dbReference type="AlphaFoldDB" id="A0AAW0NXN9"/>
<keyword evidence="1" id="KW-0479">Metal-binding</keyword>
<keyword evidence="4 5" id="KW-0238">DNA-binding</keyword>